<dbReference type="OrthoDB" id="2433449at2759"/>
<organism evidence="1 2">
    <name type="scientific">Gigaspora rosea</name>
    <dbReference type="NCBI Taxonomy" id="44941"/>
    <lineage>
        <taxon>Eukaryota</taxon>
        <taxon>Fungi</taxon>
        <taxon>Fungi incertae sedis</taxon>
        <taxon>Mucoromycota</taxon>
        <taxon>Glomeromycotina</taxon>
        <taxon>Glomeromycetes</taxon>
        <taxon>Diversisporales</taxon>
        <taxon>Gigasporaceae</taxon>
        <taxon>Gigaspora</taxon>
    </lineage>
</organism>
<dbReference type="EMBL" id="QKWP01001464">
    <property type="protein sequence ID" value="RIB08774.1"/>
    <property type="molecule type" value="Genomic_DNA"/>
</dbReference>
<evidence type="ECO:0000313" key="1">
    <source>
        <dbReference type="EMBL" id="RIB08774.1"/>
    </source>
</evidence>
<dbReference type="Proteomes" id="UP000266673">
    <property type="component" value="Unassembled WGS sequence"/>
</dbReference>
<name>A0A397UF16_9GLOM</name>
<keyword evidence="2" id="KW-1185">Reference proteome</keyword>
<dbReference type="AlphaFoldDB" id="A0A397UF16"/>
<gene>
    <name evidence="1" type="ORF">C2G38_322702</name>
</gene>
<protein>
    <submittedName>
        <fullName evidence="1">Uncharacterized protein</fullName>
    </submittedName>
</protein>
<reference evidence="1 2" key="1">
    <citation type="submission" date="2018-06" db="EMBL/GenBank/DDBJ databases">
        <title>Comparative genomics reveals the genomic features of Rhizophagus irregularis, R. cerebriforme, R. diaphanum and Gigaspora rosea, and their symbiotic lifestyle signature.</title>
        <authorList>
            <person name="Morin E."/>
            <person name="San Clemente H."/>
            <person name="Chen E.C.H."/>
            <person name="De La Providencia I."/>
            <person name="Hainaut M."/>
            <person name="Kuo A."/>
            <person name="Kohler A."/>
            <person name="Murat C."/>
            <person name="Tang N."/>
            <person name="Roy S."/>
            <person name="Loubradou J."/>
            <person name="Henrissat B."/>
            <person name="Grigoriev I.V."/>
            <person name="Corradi N."/>
            <person name="Roux C."/>
            <person name="Martin F.M."/>
        </authorList>
    </citation>
    <scope>NUCLEOTIDE SEQUENCE [LARGE SCALE GENOMIC DNA]</scope>
    <source>
        <strain evidence="1 2">DAOM 194757</strain>
    </source>
</reference>
<dbReference type="STRING" id="44941.A0A397UF16"/>
<evidence type="ECO:0000313" key="2">
    <source>
        <dbReference type="Proteomes" id="UP000266673"/>
    </source>
</evidence>
<comment type="caution">
    <text evidence="1">The sequence shown here is derived from an EMBL/GenBank/DDBJ whole genome shotgun (WGS) entry which is preliminary data.</text>
</comment>
<sequence length="512" mass="57884">MVRGTNNFKWTQYEYKGNGSFTLLQNDTVENLDFTNFQVSVLPTFNYGYAIIYTNTTNRNTADPLSKSGGLYVIFLNYNQTTTSQSFVLYEKSTQNIVFTRLTCSIDYIIISYVCVLIIEQEDPASINGTNNTSTTTITSCIKIRFLSTGSRLKLDSIFNLTLTSFNTLPLGGYVLISQKTALNSTVNFFTFHLYDEYNKLSTQQFPLQPIISNLASSYDILPNNTMLVAQNETTTTWKILSINLPPLAPFNDSGYDNLHVNSTYPQKGSNSLSLNTDMIYIIYNEPVSFSNGNLTIYQQINSTLVLRQRISSKTCQCTISGTIVKINLSSYTFNVPNEQYYIQVDDNFVKTEYGEPMPGINPYTWAFGTAGISDQNQKIIGDISGIIRLTTEGTHYFQGLSDLDKDYFVFQLINELTYMIPTEKERLSSNKLRQFDPADSMKILISLSISERKSIYQLTAAEITNYLDQLIKSKAYSIISTGRTTIYLDETYGFGLSISTSEFIEFIRHGL</sequence>
<proteinExistence type="predicted"/>
<accession>A0A397UF16</accession>